<organism evidence="6 7">
    <name type="scientific">Podila minutissima</name>
    <dbReference type="NCBI Taxonomy" id="64525"/>
    <lineage>
        <taxon>Eukaryota</taxon>
        <taxon>Fungi</taxon>
        <taxon>Fungi incertae sedis</taxon>
        <taxon>Mucoromycota</taxon>
        <taxon>Mortierellomycotina</taxon>
        <taxon>Mortierellomycetes</taxon>
        <taxon>Mortierellales</taxon>
        <taxon>Mortierellaceae</taxon>
        <taxon>Podila</taxon>
    </lineage>
</organism>
<evidence type="ECO:0000256" key="3">
    <source>
        <dbReference type="ARBA" id="ARBA00022827"/>
    </source>
</evidence>
<proteinExistence type="inferred from homology"/>
<accession>A0A9P5SJQ5</accession>
<dbReference type="EMBL" id="JAAAUY010000319">
    <property type="protein sequence ID" value="KAF9331490.1"/>
    <property type="molecule type" value="Genomic_DNA"/>
</dbReference>
<evidence type="ECO:0000256" key="1">
    <source>
        <dbReference type="ARBA" id="ARBA00007992"/>
    </source>
</evidence>
<comment type="similarity">
    <text evidence="1">Belongs to the paxM FAD-dependent monooxygenase family.</text>
</comment>
<keyword evidence="3" id="KW-0274">FAD</keyword>
<keyword evidence="7" id="KW-1185">Reference proteome</keyword>
<dbReference type="InterPro" id="IPR002938">
    <property type="entry name" value="FAD-bd"/>
</dbReference>
<dbReference type="InterPro" id="IPR050562">
    <property type="entry name" value="FAD_mOase_fung"/>
</dbReference>
<evidence type="ECO:0000313" key="7">
    <source>
        <dbReference type="Proteomes" id="UP000696485"/>
    </source>
</evidence>
<feature type="domain" description="FAD-binding" evidence="5">
    <location>
        <begin position="25"/>
        <end position="191"/>
    </location>
</feature>
<dbReference type="Pfam" id="PF01494">
    <property type="entry name" value="FAD_binding_3"/>
    <property type="match status" value="2"/>
</dbReference>
<protein>
    <recommendedName>
        <fullName evidence="5">FAD-binding domain-containing protein</fullName>
    </recommendedName>
</protein>
<reference evidence="6" key="1">
    <citation type="journal article" date="2020" name="Fungal Divers.">
        <title>Resolving the Mortierellaceae phylogeny through synthesis of multi-gene phylogenetics and phylogenomics.</title>
        <authorList>
            <person name="Vandepol N."/>
            <person name="Liber J."/>
            <person name="Desiro A."/>
            <person name="Na H."/>
            <person name="Kennedy M."/>
            <person name="Barry K."/>
            <person name="Grigoriev I.V."/>
            <person name="Miller A.N."/>
            <person name="O'Donnell K."/>
            <person name="Stajich J.E."/>
            <person name="Bonito G."/>
        </authorList>
    </citation>
    <scope>NUCLEOTIDE SEQUENCE</scope>
    <source>
        <strain evidence="6">NVP1</strain>
    </source>
</reference>
<evidence type="ECO:0000313" key="6">
    <source>
        <dbReference type="EMBL" id="KAF9331490.1"/>
    </source>
</evidence>
<dbReference type="GO" id="GO:0004497">
    <property type="term" value="F:monooxygenase activity"/>
    <property type="evidence" value="ECO:0007669"/>
    <property type="project" value="InterPro"/>
</dbReference>
<name>A0A9P5SJQ5_9FUNG</name>
<evidence type="ECO:0000256" key="4">
    <source>
        <dbReference type="ARBA" id="ARBA00023002"/>
    </source>
</evidence>
<sequence>MTPQATPNLGPPLTLDQLEALGRPKVIIAGAGLAGLTLGILLQRANIPFHVFEKSREFKPLGAAIVLGSSVAPLYHQLSIFDEFVARAKRYTGMGMYTENLKLIHTMDNTPIEKALQYQEYVISRTDLHELLLSHVPKERIHMGKRIESFDQSKENITVRFTDDTTYQGDILVGADGAYSAVRRHMYQALKEKITLPTTDEQPLPFDCVCLVGQTTELDPEEFPEVNVVDVPFNCVLGGERSRCTWTVFITKQKKVCWMVIKFLRKDELAASEVYRSRDWGADAAEAMCKDVRGFKVPGGKSGQQTLGDYIDRTPKECIGKVRLEEIVFETWFNGRAVLIGDACHKMGPAGGIGALVAMHDAVTLANWISTLQMPAISDLEHVFNEYRAEQYPIAKEALKRSQFFTKAIGRNALTNIIRSVLKKMPGWLWRRTLLKMYGQRPQASFLPLITEPGTVKAQSQPSMKKTRAIHRELANAREEAEIQATVVVTI</sequence>
<keyword evidence="2" id="KW-0285">Flavoprotein</keyword>
<dbReference type="PRINTS" id="PR00420">
    <property type="entry name" value="RNGMNOXGNASE"/>
</dbReference>
<evidence type="ECO:0000259" key="5">
    <source>
        <dbReference type="Pfam" id="PF01494"/>
    </source>
</evidence>
<keyword evidence="4" id="KW-0560">Oxidoreductase</keyword>
<dbReference type="Gene3D" id="3.50.50.60">
    <property type="entry name" value="FAD/NAD(P)-binding domain"/>
    <property type="match status" value="1"/>
</dbReference>
<dbReference type="GO" id="GO:0071949">
    <property type="term" value="F:FAD binding"/>
    <property type="evidence" value="ECO:0007669"/>
    <property type="project" value="InterPro"/>
</dbReference>
<comment type="caution">
    <text evidence="6">The sequence shown here is derived from an EMBL/GenBank/DDBJ whole genome shotgun (WGS) entry which is preliminary data.</text>
</comment>
<feature type="domain" description="FAD-binding" evidence="5">
    <location>
        <begin position="321"/>
        <end position="401"/>
    </location>
</feature>
<dbReference type="PANTHER" id="PTHR47356:SF2">
    <property type="entry name" value="FAD-BINDING DOMAIN-CONTAINING PROTEIN-RELATED"/>
    <property type="match status" value="1"/>
</dbReference>
<dbReference type="InterPro" id="IPR036188">
    <property type="entry name" value="FAD/NAD-bd_sf"/>
</dbReference>
<dbReference type="SUPFAM" id="SSF51905">
    <property type="entry name" value="FAD/NAD(P)-binding domain"/>
    <property type="match status" value="1"/>
</dbReference>
<evidence type="ECO:0000256" key="2">
    <source>
        <dbReference type="ARBA" id="ARBA00022630"/>
    </source>
</evidence>
<dbReference type="Proteomes" id="UP000696485">
    <property type="component" value="Unassembled WGS sequence"/>
</dbReference>
<gene>
    <name evidence="6" type="ORF">BG006_005635</name>
</gene>
<dbReference type="AlphaFoldDB" id="A0A9P5SJQ5"/>
<dbReference type="PANTHER" id="PTHR47356">
    <property type="entry name" value="FAD-DEPENDENT MONOOXYGENASE ASQG-RELATED"/>
    <property type="match status" value="1"/>
</dbReference>